<evidence type="ECO:0000259" key="6">
    <source>
        <dbReference type="PROSITE" id="PS50222"/>
    </source>
</evidence>
<dbReference type="EMBL" id="CATQJA010002635">
    <property type="protein sequence ID" value="CAJ0575000.1"/>
    <property type="molecule type" value="Genomic_DNA"/>
</dbReference>
<evidence type="ECO:0000256" key="3">
    <source>
        <dbReference type="ARBA" id="ARBA00022837"/>
    </source>
</evidence>
<keyword evidence="2" id="KW-0677">Repeat</keyword>
<organism evidence="7 8">
    <name type="scientific">Mesorhabditis spiculigera</name>
    <dbReference type="NCBI Taxonomy" id="96644"/>
    <lineage>
        <taxon>Eukaryota</taxon>
        <taxon>Metazoa</taxon>
        <taxon>Ecdysozoa</taxon>
        <taxon>Nematoda</taxon>
        <taxon>Chromadorea</taxon>
        <taxon>Rhabditida</taxon>
        <taxon>Rhabditina</taxon>
        <taxon>Rhabditomorpha</taxon>
        <taxon>Rhabditoidea</taxon>
        <taxon>Rhabditidae</taxon>
        <taxon>Mesorhabditinae</taxon>
        <taxon>Mesorhabditis</taxon>
    </lineage>
</organism>
<protein>
    <recommendedName>
        <fullName evidence="6">EF-hand domain-containing protein</fullName>
    </recommendedName>
</protein>
<dbReference type="PANTHER" id="PTHR23049">
    <property type="entry name" value="MYOSIN REGULATORY LIGHT CHAIN 2"/>
    <property type="match status" value="1"/>
</dbReference>
<gene>
    <name evidence="7" type="ORF">MSPICULIGERA_LOCUS13319</name>
</gene>
<feature type="region of interest" description="Disordered" evidence="5">
    <location>
        <begin position="1"/>
        <end position="24"/>
    </location>
</feature>
<proteinExistence type="predicted"/>
<sequence>MSKAVKKKSTKTKSKSQSSVQQTFDQKTIQEFKESFAIMDGNKDGVIDRNDLSDLYACLGQIQPVEKIDNMLKEAAGPLNFTTFLSMFGEKMHGSDTFSALVDAFKMFDKSGTGKMKEQELMGLLMNKRGNPLSDDEYQAMLKGKPPIDKGEVDYVAFAKMLTSGGEEA</sequence>
<dbReference type="InterPro" id="IPR018247">
    <property type="entry name" value="EF_Hand_1_Ca_BS"/>
</dbReference>
<evidence type="ECO:0000256" key="1">
    <source>
        <dbReference type="ARBA" id="ARBA00022723"/>
    </source>
</evidence>
<dbReference type="Proteomes" id="UP001177023">
    <property type="component" value="Unassembled WGS sequence"/>
</dbReference>
<evidence type="ECO:0000313" key="7">
    <source>
        <dbReference type="EMBL" id="CAJ0575000.1"/>
    </source>
</evidence>
<dbReference type="PROSITE" id="PS00018">
    <property type="entry name" value="EF_HAND_1"/>
    <property type="match status" value="1"/>
</dbReference>
<dbReference type="AlphaFoldDB" id="A0AA36CTF0"/>
<dbReference type="InterPro" id="IPR011992">
    <property type="entry name" value="EF-hand-dom_pair"/>
</dbReference>
<feature type="domain" description="EF-hand" evidence="6">
    <location>
        <begin position="27"/>
        <end position="62"/>
    </location>
</feature>
<dbReference type="SUPFAM" id="SSF47473">
    <property type="entry name" value="EF-hand"/>
    <property type="match status" value="1"/>
</dbReference>
<evidence type="ECO:0000256" key="2">
    <source>
        <dbReference type="ARBA" id="ARBA00022737"/>
    </source>
</evidence>
<dbReference type="FunFam" id="1.10.238.10:FF:000007">
    <property type="entry name" value="Putative myosin regulatory light chain sqh"/>
    <property type="match status" value="1"/>
</dbReference>
<name>A0AA36CTF0_9BILA</name>
<evidence type="ECO:0000256" key="5">
    <source>
        <dbReference type="SAM" id="MobiDB-lite"/>
    </source>
</evidence>
<comment type="subunit">
    <text evidence="4">Myosin is a hexamer of 2 heavy chains and 4 light chains (two regulatory light chains and two essential light chains).</text>
</comment>
<feature type="compositionally biased region" description="Basic residues" evidence="5">
    <location>
        <begin position="1"/>
        <end position="14"/>
    </location>
</feature>
<reference evidence="7" key="1">
    <citation type="submission" date="2023-06" db="EMBL/GenBank/DDBJ databases">
        <authorList>
            <person name="Delattre M."/>
        </authorList>
    </citation>
    <scope>NUCLEOTIDE SEQUENCE</scope>
    <source>
        <strain evidence="7">AF72</strain>
    </source>
</reference>
<evidence type="ECO:0000256" key="4">
    <source>
        <dbReference type="ARBA" id="ARBA00062955"/>
    </source>
</evidence>
<accession>A0AA36CTF0</accession>
<comment type="caution">
    <text evidence="7">The sequence shown here is derived from an EMBL/GenBank/DDBJ whole genome shotgun (WGS) entry which is preliminary data.</text>
</comment>
<keyword evidence="1" id="KW-0479">Metal-binding</keyword>
<evidence type="ECO:0000313" key="8">
    <source>
        <dbReference type="Proteomes" id="UP001177023"/>
    </source>
</evidence>
<dbReference type="InterPro" id="IPR050403">
    <property type="entry name" value="Myosin_RLC"/>
</dbReference>
<keyword evidence="3" id="KW-0106">Calcium</keyword>
<dbReference type="InterPro" id="IPR002048">
    <property type="entry name" value="EF_hand_dom"/>
</dbReference>
<dbReference type="GO" id="GO:0002119">
    <property type="term" value="P:nematode larval development"/>
    <property type="evidence" value="ECO:0007669"/>
    <property type="project" value="UniProtKB-ARBA"/>
</dbReference>
<feature type="domain" description="EF-hand" evidence="6">
    <location>
        <begin position="96"/>
        <end position="131"/>
    </location>
</feature>
<feature type="non-terminal residue" evidence="7">
    <location>
        <position position="1"/>
    </location>
</feature>
<dbReference type="PROSITE" id="PS50222">
    <property type="entry name" value="EF_HAND_2"/>
    <property type="match status" value="2"/>
</dbReference>
<dbReference type="SMART" id="SM00054">
    <property type="entry name" value="EFh"/>
    <property type="match status" value="2"/>
</dbReference>
<dbReference type="Gene3D" id="1.10.238.10">
    <property type="entry name" value="EF-hand"/>
    <property type="match status" value="2"/>
</dbReference>
<dbReference type="GO" id="GO:0005509">
    <property type="term" value="F:calcium ion binding"/>
    <property type="evidence" value="ECO:0007669"/>
    <property type="project" value="InterPro"/>
</dbReference>
<keyword evidence="8" id="KW-1185">Reference proteome</keyword>